<sequence>MYGSEVWTINKYYKNRLIALEIDYLRRSARKSKLERVTNKEIRNIMEAEESIIERIEEKELKMEDERWPKQLYEWHPNRKKKRGRPRLTWKENMKTIMQARGLSIEDAQDQDPSADDVITVEGTVRFKETITVKHKKKRENIKKDDRRLSGFVPKCCSAPSNKTDDIDFATRRKECKMQVKEVLGKEVVGVISTKSDLEAMNCFLQCTSRKAGLSDENGVINTHDMTYYTMSDRKMTELGITSDMVKACIITSKSNINVNKSSEGGSVCNTANHEQIKFLHCMIKTENMNCPEQYQVKSPACDKYRENHV</sequence>
<comment type="caution">
    <text evidence="2">The sequence shown here is derived from an EMBL/GenBank/DDBJ whole genome shotgun (WGS) entry which is preliminary data.</text>
</comment>
<dbReference type="InterPro" id="IPR006170">
    <property type="entry name" value="PBP/GOBP"/>
</dbReference>
<protein>
    <submittedName>
        <fullName evidence="2">Uncharacterized protein</fullName>
    </submittedName>
</protein>
<dbReference type="EMBL" id="JASPKZ010009503">
    <property type="protein sequence ID" value="KAJ9576679.1"/>
    <property type="molecule type" value="Genomic_DNA"/>
</dbReference>
<dbReference type="Gene3D" id="1.10.238.270">
    <property type="match status" value="1"/>
</dbReference>
<evidence type="ECO:0000256" key="1">
    <source>
        <dbReference type="SAM" id="Coils"/>
    </source>
</evidence>
<dbReference type="SUPFAM" id="SSF47565">
    <property type="entry name" value="Insect pheromone/odorant-binding proteins"/>
    <property type="match status" value="1"/>
</dbReference>
<dbReference type="AlphaFoldDB" id="A0AAD7Z9R9"/>
<organism evidence="2 3">
    <name type="scientific">Diploptera punctata</name>
    <name type="common">Pacific beetle cockroach</name>
    <dbReference type="NCBI Taxonomy" id="6984"/>
    <lineage>
        <taxon>Eukaryota</taxon>
        <taxon>Metazoa</taxon>
        <taxon>Ecdysozoa</taxon>
        <taxon>Arthropoda</taxon>
        <taxon>Hexapoda</taxon>
        <taxon>Insecta</taxon>
        <taxon>Pterygota</taxon>
        <taxon>Neoptera</taxon>
        <taxon>Polyneoptera</taxon>
        <taxon>Dictyoptera</taxon>
        <taxon>Blattodea</taxon>
        <taxon>Blaberoidea</taxon>
        <taxon>Blaberidae</taxon>
        <taxon>Diplopterinae</taxon>
        <taxon>Diploptera</taxon>
    </lineage>
</organism>
<gene>
    <name evidence="2" type="ORF">L9F63_025425</name>
</gene>
<name>A0AAD7Z9R9_DIPPU</name>
<evidence type="ECO:0000313" key="3">
    <source>
        <dbReference type="Proteomes" id="UP001233999"/>
    </source>
</evidence>
<dbReference type="InterPro" id="IPR036728">
    <property type="entry name" value="PBP_GOBP_sf"/>
</dbReference>
<feature type="coiled-coil region" evidence="1">
    <location>
        <begin position="39"/>
        <end position="66"/>
    </location>
</feature>
<reference evidence="2" key="2">
    <citation type="submission" date="2023-05" db="EMBL/GenBank/DDBJ databases">
        <authorList>
            <person name="Fouks B."/>
        </authorList>
    </citation>
    <scope>NUCLEOTIDE SEQUENCE</scope>
    <source>
        <strain evidence="2">Stay&amp;Tobe</strain>
        <tissue evidence="2">Testes</tissue>
    </source>
</reference>
<reference evidence="2" key="1">
    <citation type="journal article" date="2023" name="IScience">
        <title>Live-bearing cockroach genome reveals convergent evolutionary mechanisms linked to viviparity in insects and beyond.</title>
        <authorList>
            <person name="Fouks B."/>
            <person name="Harrison M.C."/>
            <person name="Mikhailova A.A."/>
            <person name="Marchal E."/>
            <person name="English S."/>
            <person name="Carruthers M."/>
            <person name="Jennings E.C."/>
            <person name="Chiamaka E.L."/>
            <person name="Frigard R.A."/>
            <person name="Pippel M."/>
            <person name="Attardo G.M."/>
            <person name="Benoit J.B."/>
            <person name="Bornberg-Bauer E."/>
            <person name="Tobe S.S."/>
        </authorList>
    </citation>
    <scope>NUCLEOTIDE SEQUENCE</scope>
    <source>
        <strain evidence="2">Stay&amp;Tobe</strain>
    </source>
</reference>
<dbReference type="Pfam" id="PF01395">
    <property type="entry name" value="PBP_GOBP"/>
    <property type="match status" value="1"/>
</dbReference>
<dbReference type="Proteomes" id="UP001233999">
    <property type="component" value="Unassembled WGS sequence"/>
</dbReference>
<accession>A0AAD7Z9R9</accession>
<evidence type="ECO:0000313" key="2">
    <source>
        <dbReference type="EMBL" id="KAJ9576679.1"/>
    </source>
</evidence>
<keyword evidence="1" id="KW-0175">Coiled coil</keyword>
<proteinExistence type="predicted"/>
<dbReference type="GO" id="GO:0005549">
    <property type="term" value="F:odorant binding"/>
    <property type="evidence" value="ECO:0007669"/>
    <property type="project" value="InterPro"/>
</dbReference>
<keyword evidence="3" id="KW-1185">Reference proteome</keyword>